<keyword evidence="1" id="KW-0472">Membrane</keyword>
<name>X1APJ0_9ZZZZ</name>
<organism evidence="2">
    <name type="scientific">marine sediment metagenome</name>
    <dbReference type="NCBI Taxonomy" id="412755"/>
    <lineage>
        <taxon>unclassified sequences</taxon>
        <taxon>metagenomes</taxon>
        <taxon>ecological metagenomes</taxon>
    </lineage>
</organism>
<feature type="transmembrane region" description="Helical" evidence="1">
    <location>
        <begin position="27"/>
        <end position="47"/>
    </location>
</feature>
<accession>X1APJ0</accession>
<comment type="caution">
    <text evidence="2">The sequence shown here is derived from an EMBL/GenBank/DDBJ whole genome shotgun (WGS) entry which is preliminary data.</text>
</comment>
<evidence type="ECO:0000313" key="2">
    <source>
        <dbReference type="EMBL" id="GAG61781.1"/>
    </source>
</evidence>
<dbReference type="EMBL" id="BART01002437">
    <property type="protein sequence ID" value="GAG61781.1"/>
    <property type="molecule type" value="Genomic_DNA"/>
</dbReference>
<keyword evidence="1" id="KW-0812">Transmembrane</keyword>
<reference evidence="2" key="1">
    <citation type="journal article" date="2014" name="Front. Microbiol.">
        <title>High frequency of phylogenetically diverse reductive dehalogenase-homologous genes in deep subseafloor sedimentary metagenomes.</title>
        <authorList>
            <person name="Kawai M."/>
            <person name="Futagami T."/>
            <person name="Toyoda A."/>
            <person name="Takaki Y."/>
            <person name="Nishi S."/>
            <person name="Hori S."/>
            <person name="Arai W."/>
            <person name="Tsubouchi T."/>
            <person name="Morono Y."/>
            <person name="Uchiyama I."/>
            <person name="Ito T."/>
            <person name="Fujiyama A."/>
            <person name="Inagaki F."/>
            <person name="Takami H."/>
        </authorList>
    </citation>
    <scope>NUCLEOTIDE SEQUENCE</scope>
    <source>
        <strain evidence="2">Expedition CK06-06</strain>
    </source>
</reference>
<evidence type="ECO:0000256" key="1">
    <source>
        <dbReference type="SAM" id="Phobius"/>
    </source>
</evidence>
<proteinExistence type="predicted"/>
<keyword evidence="1" id="KW-1133">Transmembrane helix</keyword>
<sequence>MEIRYSRGGLLGWIQERWFEFRQGHGTYLGFILSFINFVLIAYSLFLEKIFHNLTLFQFCLIFGCLYVPASIILGRLHIKKQIRYDTGMAFNVNPGLQAMMNELKEIKDLLKEHISE</sequence>
<dbReference type="AlphaFoldDB" id="X1APJ0"/>
<feature type="transmembrane region" description="Helical" evidence="1">
    <location>
        <begin position="53"/>
        <end position="74"/>
    </location>
</feature>
<protein>
    <submittedName>
        <fullName evidence="2">Uncharacterized protein</fullName>
    </submittedName>
</protein>
<gene>
    <name evidence="2" type="ORF">S01H4_07449</name>
</gene>